<dbReference type="GO" id="GO:0007030">
    <property type="term" value="P:Golgi organization"/>
    <property type="evidence" value="ECO:0007669"/>
    <property type="project" value="TreeGrafter"/>
</dbReference>
<dbReference type="Proteomes" id="UP000242287">
    <property type="component" value="Unassembled WGS sequence"/>
</dbReference>
<evidence type="ECO:0000256" key="1">
    <source>
        <dbReference type="ARBA" id="ARBA00004395"/>
    </source>
</evidence>
<evidence type="ECO:0000256" key="3">
    <source>
        <dbReference type="ARBA" id="ARBA00020984"/>
    </source>
</evidence>
<evidence type="ECO:0000256" key="8">
    <source>
        <dbReference type="ARBA" id="ARBA00031345"/>
    </source>
</evidence>
<dbReference type="OrthoDB" id="249612at2759"/>
<proteinExistence type="inferred from homology"/>
<dbReference type="GO" id="GO:0000139">
    <property type="term" value="C:Golgi membrane"/>
    <property type="evidence" value="ECO:0007669"/>
    <property type="project" value="UniProtKB-SubCell"/>
</dbReference>
<evidence type="ECO:0000256" key="9">
    <source>
        <dbReference type="SAM" id="MobiDB-lite"/>
    </source>
</evidence>
<dbReference type="GO" id="GO:0006890">
    <property type="term" value="P:retrograde vesicle-mediated transport, Golgi to endoplasmic reticulum"/>
    <property type="evidence" value="ECO:0007669"/>
    <property type="project" value="TreeGrafter"/>
</dbReference>
<comment type="subcellular location">
    <subcellularLocation>
        <location evidence="1">Golgi apparatus membrane</location>
        <topology evidence="1">Peripheral membrane protein</topology>
    </subcellularLocation>
</comment>
<evidence type="ECO:0000256" key="7">
    <source>
        <dbReference type="ARBA" id="ARBA00023136"/>
    </source>
</evidence>
<dbReference type="InterPro" id="IPR022042">
    <property type="entry name" value="snRNA-activating_su3"/>
</dbReference>
<dbReference type="GO" id="GO:0017119">
    <property type="term" value="C:Golgi transport complex"/>
    <property type="evidence" value="ECO:0007669"/>
    <property type="project" value="InterPro"/>
</dbReference>
<organism evidence="10 11">
    <name type="scientific">Amanita thiersii Skay4041</name>
    <dbReference type="NCBI Taxonomy" id="703135"/>
    <lineage>
        <taxon>Eukaryota</taxon>
        <taxon>Fungi</taxon>
        <taxon>Dikarya</taxon>
        <taxon>Basidiomycota</taxon>
        <taxon>Agaricomycotina</taxon>
        <taxon>Agaricomycetes</taxon>
        <taxon>Agaricomycetidae</taxon>
        <taxon>Agaricales</taxon>
        <taxon>Pluteineae</taxon>
        <taxon>Amanitaceae</taxon>
        <taxon>Amanita</taxon>
    </lineage>
</organism>
<dbReference type="EMBL" id="KZ301972">
    <property type="protein sequence ID" value="PFH53813.1"/>
    <property type="molecule type" value="Genomic_DNA"/>
</dbReference>
<keyword evidence="7" id="KW-0472">Membrane</keyword>
<dbReference type="PANTHER" id="PTHR21443:SF0">
    <property type="entry name" value="CONSERVED OLIGOMERIC GOLGI COMPLEX SUBUNIT 7"/>
    <property type="match status" value="1"/>
</dbReference>
<evidence type="ECO:0000256" key="5">
    <source>
        <dbReference type="ARBA" id="ARBA00022927"/>
    </source>
</evidence>
<dbReference type="PANTHER" id="PTHR21443">
    <property type="entry name" value="CONSERVED OLIGOMERIC GOLGI COMPLEX COMPONENT 7"/>
    <property type="match status" value="1"/>
</dbReference>
<gene>
    <name evidence="10" type="ORF">AMATHDRAFT_45270</name>
</gene>
<keyword evidence="4" id="KW-0813">Transport</keyword>
<keyword evidence="11" id="KW-1185">Reference proteome</keyword>
<evidence type="ECO:0000256" key="2">
    <source>
        <dbReference type="ARBA" id="ARBA00005831"/>
    </source>
</evidence>
<reference evidence="10 11" key="1">
    <citation type="submission" date="2014-02" db="EMBL/GenBank/DDBJ databases">
        <title>Transposable element dynamics among asymbiotic and ectomycorrhizal Amanita fungi.</title>
        <authorList>
            <consortium name="DOE Joint Genome Institute"/>
            <person name="Hess J."/>
            <person name="Skrede I."/>
            <person name="Wolfe B."/>
            <person name="LaButti K."/>
            <person name="Ohm R.A."/>
            <person name="Grigoriev I.V."/>
            <person name="Pringle A."/>
        </authorList>
    </citation>
    <scope>NUCLEOTIDE SEQUENCE [LARGE SCALE GENOMIC DNA]</scope>
    <source>
        <strain evidence="10 11">SKay4041</strain>
    </source>
</reference>
<evidence type="ECO:0000256" key="6">
    <source>
        <dbReference type="ARBA" id="ARBA00023034"/>
    </source>
</evidence>
<accession>A0A2A9P087</accession>
<keyword evidence="5" id="KW-0653">Protein transport</keyword>
<dbReference type="AlphaFoldDB" id="A0A2A9P087"/>
<protein>
    <recommendedName>
        <fullName evidence="3">Conserved oligomeric Golgi complex subunit 7</fullName>
    </recommendedName>
    <alternativeName>
        <fullName evidence="8">Component of oligomeric Golgi complex 7</fullName>
    </alternativeName>
</protein>
<dbReference type="Pfam" id="PF10191">
    <property type="entry name" value="COG7"/>
    <property type="match status" value="2"/>
</dbReference>
<name>A0A2A9P087_9AGAR</name>
<comment type="similarity">
    <text evidence="2">Belongs to the COG7 family.</text>
</comment>
<dbReference type="GO" id="GO:0006886">
    <property type="term" value="P:intracellular protein transport"/>
    <property type="evidence" value="ECO:0007669"/>
    <property type="project" value="InterPro"/>
</dbReference>
<evidence type="ECO:0000313" key="10">
    <source>
        <dbReference type="EMBL" id="PFH53813.1"/>
    </source>
</evidence>
<dbReference type="STRING" id="703135.A0A2A9P087"/>
<evidence type="ECO:0000313" key="11">
    <source>
        <dbReference type="Proteomes" id="UP000242287"/>
    </source>
</evidence>
<keyword evidence="6" id="KW-0333">Golgi apparatus</keyword>
<dbReference type="Pfam" id="PF12251">
    <property type="entry name" value="SNAPC3"/>
    <property type="match status" value="1"/>
</dbReference>
<sequence>METHFGPPSEPIDVQAFIQSAQTLEPTNLVPAADAWLALSPEQQCSVLAESSVADLRQSLFDVWNNPRISAYLFKAHEQSLVSLDSVAKRPKKKHKAELAPELVTLQKDLESIKLDSWTWHPSSTPFIRTSRNSDYNTLKHVKLSKSSGTSSQPQAVVIATVYEKVAWNPNIITRISQHALLSSQTLGQLYDMFPCTSKEMPQEIVREGKVVGYECTGVASGCVICIEGHAYGDGKSSFDYAEQIEMVPQNSQAIMKAPTSMYETTFESLPLRLNEPYWLLHAGNCEHFIVLEQIRLKHSSDPVDGYPLTLQMTPVLLDLCRSCRKIPAVWSIVNDVRLGESPCLMCESCRRNLGGSGEEGVIMVPLPPHKVGWVQEGSLSIMTTPISPSELLSSLQEYDNVLAWVNDNLGVDHESNQTEKADLIDLDQRLTLLTASLDIAYEDTSSQLERVIDEVSRSIPRLTYDLHFMKDTAVSLKPILGELVRKSREAVPDRASDALSQLRLLDNVKTRMEAVRNVLKEAENWSTLEVEVTSFLAERSYIKAAERLSEANKSIIVFQNTPEYDPRRTLLVNLQNQLEASLSSALVSAIKAQDVNACRDYYTIFSTISRDSEFRNYYYASRRTAILTMWQDAVPSDIITNVSAEPHSLGDFLSKFYSAFSSLLNLERVSIPAIFPDPAVTLSTFITTTLSTLQPTMSYRLAALSSHHGDFAIQPLIFALQATEAFAADVSKMMEKMRYTPGAFAPQKTQSPDQAEFQPRHTRRRSSRMSISWRNRPPPGASAADIPLPVSIAELEWDQELFQPFLEFQVEYGTLERRFLANSLKKLLNSEKDPIFNVDCARLLREQAIDVFSIAEGSLSRCGAFTYGYGSIGLVQALDSLLNSFLDDWTMHVQTGKVFTSSSAPSSISQEDFLDLEYTVHDWSSFQTLIHLLASGHAFYERFCQFEAKLRTKLAEFSSRFRSARSDPANLLIATTKGESQLLEQSLLNSAELQELLDSIESEPLHSASLRSMNHQNHILKQAFQAILNFAKECQAALEQVILSPLKGYLMNYSSLPIWSTLDDQKSKRSTSALHDLQIPTFSLSQSETVQRVSEGLLNLPRLFEIYADDDALSFSLNTLPFVDSDDSKMIFEQSDPTTMHRRRPSVASTKQLLDPEVVSSAWLFSLGKGLLNYITSDVLPHIPVLSSAGAAQLVSDLDYLSNIVRALNVESEELERWRQGVGMNDEEGRKAFTQNPNDSVMQHIGRMRGWDKL</sequence>
<evidence type="ECO:0000256" key="4">
    <source>
        <dbReference type="ARBA" id="ARBA00022448"/>
    </source>
</evidence>
<feature type="region of interest" description="Disordered" evidence="9">
    <location>
        <begin position="743"/>
        <end position="783"/>
    </location>
</feature>
<dbReference type="InterPro" id="IPR019335">
    <property type="entry name" value="COG7"/>
</dbReference>